<dbReference type="Gene3D" id="3.30.230.20">
    <property type="entry name" value="lpxc deacetylase, domain 1"/>
    <property type="match status" value="1"/>
</dbReference>
<comment type="cofactor">
    <cofactor evidence="1 12">
        <name>Zn(2+)</name>
        <dbReference type="ChEBI" id="CHEBI:29105"/>
    </cofactor>
</comment>
<dbReference type="EC" id="3.5.1.108" evidence="4 12"/>
<comment type="pathway">
    <text evidence="3 12">Glycolipid biosynthesis; lipid IV(A) biosynthesis; lipid IV(A) from (3R)-3-hydroxytetradecanoyl-[acyl-carrier-protein] and UDP-N-acetyl-alpha-D-glucosamine: step 2/6.</text>
</comment>
<reference evidence="14" key="1">
    <citation type="submission" date="2019-12" db="EMBL/GenBank/DDBJ databases">
        <authorList>
            <person name="Awala S.I."/>
            <person name="Rhee S.K."/>
        </authorList>
    </citation>
    <scope>NUCLEOTIDE SEQUENCE [LARGE SCALE GENOMIC DNA]</scope>
    <source>
        <strain evidence="14">IM1</strain>
    </source>
</reference>
<dbReference type="InterPro" id="IPR011334">
    <property type="entry name" value="UDP-acyl_GlcNac_deAcase_C"/>
</dbReference>
<evidence type="ECO:0000256" key="6">
    <source>
        <dbReference type="ARBA" id="ARBA00022556"/>
    </source>
</evidence>
<dbReference type="SUPFAM" id="SSF54211">
    <property type="entry name" value="Ribosomal protein S5 domain 2-like"/>
    <property type="match status" value="2"/>
</dbReference>
<dbReference type="InterPro" id="IPR020568">
    <property type="entry name" value="Ribosomal_Su5_D2-typ_SF"/>
</dbReference>
<dbReference type="RefSeq" id="WP_169602812.1">
    <property type="nucleotide sequence ID" value="NZ_CP046565.1"/>
</dbReference>
<gene>
    <name evidence="12" type="primary">lpxC</name>
    <name evidence="13" type="ORF">GNH96_05805</name>
</gene>
<feature type="binding site" evidence="12">
    <location>
        <position position="241"/>
    </location>
    <ligand>
        <name>Zn(2+)</name>
        <dbReference type="ChEBI" id="CHEBI:29105"/>
    </ligand>
</feature>
<evidence type="ECO:0000256" key="4">
    <source>
        <dbReference type="ARBA" id="ARBA00012745"/>
    </source>
</evidence>
<evidence type="ECO:0000313" key="13">
    <source>
        <dbReference type="EMBL" id="QJD29529.1"/>
    </source>
</evidence>
<comment type="similarity">
    <text evidence="12">Belongs to the LpxC family.</text>
</comment>
<proteinExistence type="inferred from homology"/>
<evidence type="ECO:0000313" key="14">
    <source>
        <dbReference type="Proteomes" id="UP000503004"/>
    </source>
</evidence>
<dbReference type="PANTHER" id="PTHR33694">
    <property type="entry name" value="UDP-3-O-ACYL-N-ACETYLGLUCOSAMINE DEACETYLASE 1, MITOCHONDRIAL-RELATED"/>
    <property type="match status" value="1"/>
</dbReference>
<keyword evidence="9 12" id="KW-0862">Zinc</keyword>
<evidence type="ECO:0000256" key="1">
    <source>
        <dbReference type="ARBA" id="ARBA00001947"/>
    </source>
</evidence>
<keyword evidence="7 12" id="KW-0479">Metal-binding</keyword>
<protein>
    <recommendedName>
        <fullName evidence="4 12">UDP-3-O-acyl-N-acetylglucosamine deacetylase</fullName>
        <shortName evidence="12">UDP-3-O-acyl-GlcNAc deacetylase</shortName>
        <ecNumber evidence="4 12">3.5.1.108</ecNumber>
    </recommendedName>
    <alternativeName>
        <fullName evidence="12">UDP-3-O-[R-3-hydroxymyristoyl]-N-acetylglucosamine deacetylase</fullName>
    </alternativeName>
</protein>
<accession>A0A858Q6R5</accession>
<feature type="binding site" evidence="12">
    <location>
        <position position="237"/>
    </location>
    <ligand>
        <name>Zn(2+)</name>
        <dbReference type="ChEBI" id="CHEBI:29105"/>
    </ligand>
</feature>
<keyword evidence="10 12" id="KW-0443">Lipid metabolism</keyword>
<evidence type="ECO:0000256" key="7">
    <source>
        <dbReference type="ARBA" id="ARBA00022723"/>
    </source>
</evidence>
<dbReference type="Proteomes" id="UP000503004">
    <property type="component" value="Chromosome"/>
</dbReference>
<dbReference type="HAMAP" id="MF_00388">
    <property type="entry name" value="LpxC"/>
    <property type="match status" value="1"/>
</dbReference>
<evidence type="ECO:0000256" key="11">
    <source>
        <dbReference type="ARBA" id="ARBA00024535"/>
    </source>
</evidence>
<dbReference type="PANTHER" id="PTHR33694:SF1">
    <property type="entry name" value="UDP-3-O-ACYL-N-ACETYLGLUCOSAMINE DEACETYLASE 1, MITOCHONDRIAL-RELATED"/>
    <property type="match status" value="1"/>
</dbReference>
<feature type="active site" description="Proton donor" evidence="12">
    <location>
        <position position="264"/>
    </location>
</feature>
<dbReference type="GO" id="GO:0046872">
    <property type="term" value="F:metal ion binding"/>
    <property type="evidence" value="ECO:0007669"/>
    <property type="project" value="UniProtKB-KW"/>
</dbReference>
<dbReference type="GO" id="GO:0009245">
    <property type="term" value="P:lipid A biosynthetic process"/>
    <property type="evidence" value="ECO:0007669"/>
    <property type="project" value="UniProtKB-UniRule"/>
</dbReference>
<feature type="binding site" evidence="12">
    <location>
        <position position="78"/>
    </location>
    <ligand>
        <name>Zn(2+)</name>
        <dbReference type="ChEBI" id="CHEBI:29105"/>
    </ligand>
</feature>
<dbReference type="EMBL" id="CP046565">
    <property type="protein sequence ID" value="QJD29529.1"/>
    <property type="molecule type" value="Genomic_DNA"/>
</dbReference>
<evidence type="ECO:0000256" key="9">
    <source>
        <dbReference type="ARBA" id="ARBA00022833"/>
    </source>
</evidence>
<dbReference type="InterPro" id="IPR015870">
    <property type="entry name" value="UDP-acyl_N-AcGlcN_deAcase_N"/>
</dbReference>
<dbReference type="GO" id="GO:0103117">
    <property type="term" value="F:UDP-3-O-acyl-N-acetylglucosamine deacetylase activity"/>
    <property type="evidence" value="ECO:0007669"/>
    <property type="project" value="UniProtKB-UniRule"/>
</dbReference>
<dbReference type="AlphaFoldDB" id="A0A858Q6R5"/>
<sequence>MIKQRTLKNVIRATGVGLHTGEKVYLTLRPAAPNSGIKFRRIDLAEPVVIDARPDNVGDTTLSTTLVKGDVRISTVEHLLSAFAGLGIDNAYVDVSAPEVPIMDGSAGPFVFLIQSAGVQEQEAPKQFIRIKRPLQVEDGDKWARFEPHDGFKVTFTIAFDHPVFDKDSQTASVEFSSTSFVKEIARARTFGFMRDIEMLRKNRLALGGSMDNAIVVDKFRVLNEDGLRSGDEFVKHKILDAIGDLYLLGHSLIGSFTGYKSGHGLNNHLLRELLKTRDAWEMVSFEDEGYAPISYMRTAPVAR</sequence>
<keyword evidence="5 12" id="KW-0444">Lipid biosynthesis</keyword>
<dbReference type="Gene3D" id="3.30.1700.10">
    <property type="entry name" value="lpxc deacetylase, domain 2"/>
    <property type="match status" value="1"/>
</dbReference>
<dbReference type="InterPro" id="IPR004463">
    <property type="entry name" value="UDP-acyl_GlcNac_deAcase"/>
</dbReference>
<evidence type="ECO:0000256" key="5">
    <source>
        <dbReference type="ARBA" id="ARBA00022516"/>
    </source>
</evidence>
<dbReference type="UniPathway" id="UPA00359">
    <property type="reaction ID" value="UER00478"/>
</dbReference>
<comment type="catalytic activity">
    <reaction evidence="11 12">
        <text>a UDP-3-O-[(3R)-3-hydroxyacyl]-N-acetyl-alpha-D-glucosamine + H2O = a UDP-3-O-[(3R)-3-hydroxyacyl]-alpha-D-glucosamine + acetate</text>
        <dbReference type="Rhea" id="RHEA:67816"/>
        <dbReference type="ChEBI" id="CHEBI:15377"/>
        <dbReference type="ChEBI" id="CHEBI:30089"/>
        <dbReference type="ChEBI" id="CHEBI:137740"/>
        <dbReference type="ChEBI" id="CHEBI:173225"/>
        <dbReference type="EC" id="3.5.1.108"/>
    </reaction>
</comment>
<comment type="function">
    <text evidence="2 12">Catalyzes the hydrolysis of UDP-3-O-myristoyl-N-acetylglucosamine to form UDP-3-O-myristoylglucosamine and acetate, the committed step in lipid A biosynthesis.</text>
</comment>
<keyword evidence="6 12" id="KW-0441">Lipid A biosynthesis</keyword>
<evidence type="ECO:0000256" key="3">
    <source>
        <dbReference type="ARBA" id="ARBA00005002"/>
    </source>
</evidence>
<evidence type="ECO:0000256" key="10">
    <source>
        <dbReference type="ARBA" id="ARBA00023098"/>
    </source>
</evidence>
<dbReference type="GO" id="GO:0016020">
    <property type="term" value="C:membrane"/>
    <property type="evidence" value="ECO:0007669"/>
    <property type="project" value="GOC"/>
</dbReference>
<keyword evidence="14" id="KW-1185">Reference proteome</keyword>
<name>A0A858Q6R5_9GAMM</name>
<dbReference type="KEGG" id="metu:GNH96_05805"/>
<evidence type="ECO:0000256" key="12">
    <source>
        <dbReference type="HAMAP-Rule" id="MF_00388"/>
    </source>
</evidence>
<evidence type="ECO:0000256" key="8">
    <source>
        <dbReference type="ARBA" id="ARBA00022801"/>
    </source>
</evidence>
<dbReference type="Pfam" id="PF03331">
    <property type="entry name" value="LpxC"/>
    <property type="match status" value="1"/>
</dbReference>
<dbReference type="NCBIfam" id="TIGR00325">
    <property type="entry name" value="lpxC"/>
    <property type="match status" value="1"/>
</dbReference>
<organism evidence="13 14">
    <name type="scientific">Methylococcus geothermalis</name>
    <dbReference type="NCBI Taxonomy" id="2681310"/>
    <lineage>
        <taxon>Bacteria</taxon>
        <taxon>Pseudomonadati</taxon>
        <taxon>Pseudomonadota</taxon>
        <taxon>Gammaproteobacteria</taxon>
        <taxon>Methylococcales</taxon>
        <taxon>Methylococcaceae</taxon>
        <taxon>Methylococcus</taxon>
    </lineage>
</organism>
<evidence type="ECO:0000256" key="2">
    <source>
        <dbReference type="ARBA" id="ARBA00002923"/>
    </source>
</evidence>
<keyword evidence="8 12" id="KW-0378">Hydrolase</keyword>